<evidence type="ECO:0000313" key="3">
    <source>
        <dbReference type="EMBL" id="GEU94227.1"/>
    </source>
</evidence>
<organism evidence="3">
    <name type="scientific">Tanacetum cinerariifolium</name>
    <name type="common">Dalmatian daisy</name>
    <name type="synonym">Chrysanthemum cinerariifolium</name>
    <dbReference type="NCBI Taxonomy" id="118510"/>
    <lineage>
        <taxon>Eukaryota</taxon>
        <taxon>Viridiplantae</taxon>
        <taxon>Streptophyta</taxon>
        <taxon>Embryophyta</taxon>
        <taxon>Tracheophyta</taxon>
        <taxon>Spermatophyta</taxon>
        <taxon>Magnoliopsida</taxon>
        <taxon>eudicotyledons</taxon>
        <taxon>Gunneridae</taxon>
        <taxon>Pentapetalae</taxon>
        <taxon>asterids</taxon>
        <taxon>campanulids</taxon>
        <taxon>Asterales</taxon>
        <taxon>Asteraceae</taxon>
        <taxon>Asteroideae</taxon>
        <taxon>Anthemideae</taxon>
        <taxon>Anthemidinae</taxon>
        <taxon>Tanacetum</taxon>
    </lineage>
</organism>
<evidence type="ECO:0000256" key="1">
    <source>
        <dbReference type="SAM" id="MobiDB-lite"/>
    </source>
</evidence>
<keyword evidence="3" id="KW-0548">Nucleotidyltransferase</keyword>
<dbReference type="InterPro" id="IPR005162">
    <property type="entry name" value="Retrotrans_gag_dom"/>
</dbReference>
<feature type="region of interest" description="Disordered" evidence="1">
    <location>
        <begin position="393"/>
        <end position="414"/>
    </location>
</feature>
<accession>A0A6L2P9H0</accession>
<dbReference type="EMBL" id="BKCJ010011026">
    <property type="protein sequence ID" value="GEU94227.1"/>
    <property type="molecule type" value="Genomic_DNA"/>
</dbReference>
<comment type="caution">
    <text evidence="3">The sequence shown here is derived from an EMBL/GenBank/DDBJ whole genome shotgun (WGS) entry which is preliminary data.</text>
</comment>
<dbReference type="GO" id="GO:0003964">
    <property type="term" value="F:RNA-directed DNA polymerase activity"/>
    <property type="evidence" value="ECO:0007669"/>
    <property type="project" value="UniProtKB-KW"/>
</dbReference>
<name>A0A6L2P9H0_TANCI</name>
<gene>
    <name evidence="3" type="ORF">Tci_066205</name>
</gene>
<feature type="compositionally biased region" description="Basic and acidic residues" evidence="1">
    <location>
        <begin position="393"/>
        <end position="405"/>
    </location>
</feature>
<dbReference type="AlphaFoldDB" id="A0A6L2P9H0"/>
<sequence>MRTRSKSYPINSDATIPRRSNRRRVPNIVEPKIRTIEEIVPMADSTMEELLQESTEGYEEAIIIPEILTENFEIKTNLLQLVQANKFYGFERDNPHTHIRNFKRMTATLKYRDVLNDAIKLMLFPYSLEGAARIWYEKEPPNSILTWDDLVNKFVNQFFPPSKTTHLKNEISRFTQRSEETFGEACERFKEMLRACPHHGFSKLTQIDMFYNGLNEQDHDSLNAVAGGNHLSKPNREALKIIENKSKVRYLRSKSNVSRVNTNSRDSASKNDDRIDKFADQILNLVDIVNKDSASKNDDRIDKFADQISNLVDIVNKGDFNKQEENLQRNLNNDMRSILGSFFPNQASTSGTLLSNIVPNPKGEMKVISTRSGLAYEGPSIPTNSPLEKVVEKNTEKTTDKEHSNYQRSTAHVQPSVVPISIPKPDVPMTQPKPTIPFADVLLLMSKFASIIKSLLTNKDKLFELAKVPLNENCSTMLLKKLPEKLGDPSKYLIPCHFLRMDGCHALADLDFEADPRVPLILGRSFLRIGRALIDVYEEEITLRINDESINFNLNQTMRYSSMYDDNSVNRVDVIDIAYEEFVQDVLVFQYNLKSSNPTLVSNPSISDSDFCKEPIIESSSPTLTPFGESDFFLEEI</sequence>
<dbReference type="PANTHER" id="PTHR33223:SF11">
    <property type="entry name" value="ELEMENT PROTEIN, PUTATIVE-RELATED"/>
    <property type="match status" value="1"/>
</dbReference>
<feature type="domain" description="Retrotransposon gag" evidence="2">
    <location>
        <begin position="123"/>
        <end position="216"/>
    </location>
</feature>
<feature type="region of interest" description="Disordered" evidence="1">
    <location>
        <begin position="1"/>
        <end position="23"/>
    </location>
</feature>
<dbReference type="Pfam" id="PF03732">
    <property type="entry name" value="Retrotrans_gag"/>
    <property type="match status" value="1"/>
</dbReference>
<keyword evidence="3" id="KW-0695">RNA-directed DNA polymerase</keyword>
<evidence type="ECO:0000259" key="2">
    <source>
        <dbReference type="Pfam" id="PF03732"/>
    </source>
</evidence>
<feature type="compositionally biased region" description="Polar residues" evidence="1">
    <location>
        <begin position="1"/>
        <end position="14"/>
    </location>
</feature>
<dbReference type="PANTHER" id="PTHR33223">
    <property type="entry name" value="CCHC-TYPE DOMAIN-CONTAINING PROTEIN"/>
    <property type="match status" value="1"/>
</dbReference>
<proteinExistence type="predicted"/>
<keyword evidence="3" id="KW-0808">Transferase</keyword>
<reference evidence="3" key="1">
    <citation type="journal article" date="2019" name="Sci. Rep.">
        <title>Draft genome of Tanacetum cinerariifolium, the natural source of mosquito coil.</title>
        <authorList>
            <person name="Yamashiro T."/>
            <person name="Shiraishi A."/>
            <person name="Satake H."/>
            <person name="Nakayama K."/>
        </authorList>
    </citation>
    <scope>NUCLEOTIDE SEQUENCE</scope>
</reference>
<protein>
    <submittedName>
        <fullName evidence="3">Reverse transcriptase domain-containing protein</fullName>
    </submittedName>
</protein>